<dbReference type="OMA" id="WEIFATI"/>
<evidence type="ECO:0000313" key="2">
    <source>
        <dbReference type="EMBL" id="EPE35436.1"/>
    </source>
</evidence>
<keyword evidence="2" id="KW-0418">Kinase</keyword>
<dbReference type="OrthoDB" id="4062651at2759"/>
<dbReference type="Pfam" id="PF00069">
    <property type="entry name" value="Pkinase"/>
    <property type="match status" value="1"/>
</dbReference>
<dbReference type="AlphaFoldDB" id="S3DU13"/>
<dbReference type="KEGG" id="glz:GLAREA_11135"/>
<name>S3DU13_GLAL2</name>
<dbReference type="GO" id="GO:0004672">
    <property type="term" value="F:protein kinase activity"/>
    <property type="evidence" value="ECO:0007669"/>
    <property type="project" value="InterPro"/>
</dbReference>
<gene>
    <name evidence="2" type="ORF">GLAREA_11135</name>
</gene>
<dbReference type="InterPro" id="IPR011009">
    <property type="entry name" value="Kinase-like_dom_sf"/>
</dbReference>
<evidence type="ECO:0000259" key="1">
    <source>
        <dbReference type="PROSITE" id="PS50011"/>
    </source>
</evidence>
<keyword evidence="3" id="KW-1185">Reference proteome</keyword>
<keyword evidence="2" id="KW-0808">Transferase</keyword>
<reference evidence="2 3" key="1">
    <citation type="journal article" date="2013" name="BMC Genomics">
        <title>Genomics-driven discovery of the pneumocandin biosynthetic gene cluster in the fungus Glarea lozoyensis.</title>
        <authorList>
            <person name="Chen L."/>
            <person name="Yue Q."/>
            <person name="Zhang X."/>
            <person name="Xiang M."/>
            <person name="Wang C."/>
            <person name="Li S."/>
            <person name="Che Y."/>
            <person name="Ortiz-Lopez F.J."/>
            <person name="Bills G.F."/>
            <person name="Liu X."/>
            <person name="An Z."/>
        </authorList>
    </citation>
    <scope>NUCLEOTIDE SEQUENCE [LARGE SCALE GENOMIC DNA]</scope>
    <source>
        <strain evidence="3">ATCC 20868 / MF5171</strain>
    </source>
</reference>
<evidence type="ECO:0000313" key="3">
    <source>
        <dbReference type="Proteomes" id="UP000016922"/>
    </source>
</evidence>
<dbReference type="InterPro" id="IPR000719">
    <property type="entry name" value="Prot_kinase_dom"/>
</dbReference>
<dbReference type="RefSeq" id="XP_008077515.1">
    <property type="nucleotide sequence ID" value="XM_008079324.1"/>
</dbReference>
<organism evidence="2 3">
    <name type="scientific">Glarea lozoyensis (strain ATCC 20868 / MF5171)</name>
    <dbReference type="NCBI Taxonomy" id="1116229"/>
    <lineage>
        <taxon>Eukaryota</taxon>
        <taxon>Fungi</taxon>
        <taxon>Dikarya</taxon>
        <taxon>Ascomycota</taxon>
        <taxon>Pezizomycotina</taxon>
        <taxon>Leotiomycetes</taxon>
        <taxon>Helotiales</taxon>
        <taxon>Helotiaceae</taxon>
        <taxon>Glarea</taxon>
    </lineage>
</organism>
<accession>S3DU13</accession>
<dbReference type="GO" id="GO:0005524">
    <property type="term" value="F:ATP binding"/>
    <property type="evidence" value="ECO:0007669"/>
    <property type="project" value="InterPro"/>
</dbReference>
<protein>
    <submittedName>
        <fullName evidence="2">Protein kinase-like (PK-like)</fullName>
    </submittedName>
</protein>
<dbReference type="GeneID" id="19470177"/>
<dbReference type="Gene3D" id="1.10.510.10">
    <property type="entry name" value="Transferase(Phosphotransferase) domain 1"/>
    <property type="match status" value="1"/>
</dbReference>
<dbReference type="HOGENOM" id="CLU_035264_2_0_1"/>
<dbReference type="Proteomes" id="UP000016922">
    <property type="component" value="Unassembled WGS sequence"/>
</dbReference>
<dbReference type="eggNOG" id="ENOG502SQ23">
    <property type="taxonomic scope" value="Eukaryota"/>
</dbReference>
<sequence>MCNTKIFIVTVNVKPENMKTNKLIAKYDQELLADDDESLDFTQFQILNILDEAGWEIFATIAPTVEKGSQQPSQDLYASLNSEKFYFEYHEDNGHASIRSKPSQPRFAKDLKLNNFLHLPHYSVKEVVVLEKIFAGLGYIAKVSLNGQEMCCKCVKPDTIKAVQREYECLQKVAMSKVAPGVRTPKLLGFVTDDSGDVVGILETFIPHKQNLSKIEGGINGIPEAQRREWARQIKDTMETLHNIDVIWGDAKAQNVLIHSETNACYLVDFEGSWTNGWVDENLKETRQGDEQGLKRIIQYLGL</sequence>
<dbReference type="SUPFAM" id="SSF56112">
    <property type="entry name" value="Protein kinase-like (PK-like)"/>
    <property type="match status" value="1"/>
</dbReference>
<dbReference type="PROSITE" id="PS50011">
    <property type="entry name" value="PROTEIN_KINASE_DOM"/>
    <property type="match status" value="1"/>
</dbReference>
<feature type="domain" description="Protein kinase" evidence="1">
    <location>
        <begin position="124"/>
        <end position="303"/>
    </location>
</feature>
<proteinExistence type="predicted"/>
<dbReference type="EMBL" id="KE145354">
    <property type="protein sequence ID" value="EPE35436.1"/>
    <property type="molecule type" value="Genomic_DNA"/>
</dbReference>